<evidence type="ECO:0000313" key="1">
    <source>
        <dbReference type="EMBL" id="KAJ8882415.1"/>
    </source>
</evidence>
<dbReference type="PANTHER" id="PTHR47326:SF1">
    <property type="entry name" value="HTH PSQ-TYPE DOMAIN-CONTAINING PROTEIN"/>
    <property type="match status" value="1"/>
</dbReference>
<dbReference type="InterPro" id="IPR036397">
    <property type="entry name" value="RNaseH_sf"/>
</dbReference>
<dbReference type="PANTHER" id="PTHR47326">
    <property type="entry name" value="TRANSPOSABLE ELEMENT TC3 TRANSPOSASE-LIKE PROTEIN"/>
    <property type="match status" value="1"/>
</dbReference>
<accession>A0ABQ9HDU8</accession>
<dbReference type="EMBL" id="JARBHB010000005">
    <property type="protein sequence ID" value="KAJ8882415.1"/>
    <property type="molecule type" value="Genomic_DNA"/>
</dbReference>
<gene>
    <name evidence="1" type="ORF">PR048_014223</name>
</gene>
<reference evidence="1 2" key="1">
    <citation type="submission" date="2023-02" db="EMBL/GenBank/DDBJ databases">
        <title>LHISI_Scaffold_Assembly.</title>
        <authorList>
            <person name="Stuart O.P."/>
            <person name="Cleave R."/>
            <person name="Magrath M.J.L."/>
            <person name="Mikheyev A.S."/>
        </authorList>
    </citation>
    <scope>NUCLEOTIDE SEQUENCE [LARGE SCALE GENOMIC DNA]</scope>
    <source>
        <strain evidence="1">Daus_M_001</strain>
        <tissue evidence="1">Leg muscle</tissue>
    </source>
</reference>
<sequence>MGNPRAIRESHVQHQSGVNIWMCVVGRQLTEPFELLERLNGDTYSNFIRRNLPPLLEDVNLEARINMWFQNGGAPCHYGVQVR</sequence>
<dbReference type="Gene3D" id="3.30.420.10">
    <property type="entry name" value="Ribonuclease H-like superfamily/Ribonuclease H"/>
    <property type="match status" value="1"/>
</dbReference>
<name>A0ABQ9HDU8_9NEOP</name>
<evidence type="ECO:0000313" key="2">
    <source>
        <dbReference type="Proteomes" id="UP001159363"/>
    </source>
</evidence>
<protein>
    <submittedName>
        <fullName evidence="1">Uncharacterized protein</fullName>
    </submittedName>
</protein>
<comment type="caution">
    <text evidence="1">The sequence shown here is derived from an EMBL/GenBank/DDBJ whole genome shotgun (WGS) entry which is preliminary data.</text>
</comment>
<proteinExistence type="predicted"/>
<dbReference type="Proteomes" id="UP001159363">
    <property type="component" value="Chromosome 4"/>
</dbReference>
<keyword evidence="2" id="KW-1185">Reference proteome</keyword>
<organism evidence="1 2">
    <name type="scientific">Dryococelus australis</name>
    <dbReference type="NCBI Taxonomy" id="614101"/>
    <lineage>
        <taxon>Eukaryota</taxon>
        <taxon>Metazoa</taxon>
        <taxon>Ecdysozoa</taxon>
        <taxon>Arthropoda</taxon>
        <taxon>Hexapoda</taxon>
        <taxon>Insecta</taxon>
        <taxon>Pterygota</taxon>
        <taxon>Neoptera</taxon>
        <taxon>Polyneoptera</taxon>
        <taxon>Phasmatodea</taxon>
        <taxon>Verophasmatodea</taxon>
        <taxon>Anareolatae</taxon>
        <taxon>Phasmatidae</taxon>
        <taxon>Eurycanthinae</taxon>
        <taxon>Dryococelus</taxon>
    </lineage>
</organism>